<dbReference type="Proteomes" id="UP000886595">
    <property type="component" value="Unassembled WGS sequence"/>
</dbReference>
<dbReference type="EMBL" id="JAAMPC010000015">
    <property type="protein sequence ID" value="KAG2255782.1"/>
    <property type="molecule type" value="Genomic_DNA"/>
</dbReference>
<reference evidence="2 3" key="1">
    <citation type="submission" date="2020-02" db="EMBL/GenBank/DDBJ databases">
        <authorList>
            <person name="Ma Q."/>
            <person name="Huang Y."/>
            <person name="Song X."/>
            <person name="Pei D."/>
        </authorList>
    </citation>
    <scope>NUCLEOTIDE SEQUENCE [LARGE SCALE GENOMIC DNA]</scope>
    <source>
        <strain evidence="2">Sxm20200214</strain>
        <tissue evidence="2">Leaf</tissue>
    </source>
</reference>
<name>A0A8X7TVD0_BRACI</name>
<comment type="caution">
    <text evidence="2">The sequence shown here is derived from an EMBL/GenBank/DDBJ whole genome shotgun (WGS) entry which is preliminary data.</text>
</comment>
<accession>A0A8X7TVD0</accession>
<organism evidence="2 3">
    <name type="scientific">Brassica carinata</name>
    <name type="common">Ethiopian mustard</name>
    <name type="synonym">Abyssinian cabbage</name>
    <dbReference type="NCBI Taxonomy" id="52824"/>
    <lineage>
        <taxon>Eukaryota</taxon>
        <taxon>Viridiplantae</taxon>
        <taxon>Streptophyta</taxon>
        <taxon>Embryophyta</taxon>
        <taxon>Tracheophyta</taxon>
        <taxon>Spermatophyta</taxon>
        <taxon>Magnoliopsida</taxon>
        <taxon>eudicotyledons</taxon>
        <taxon>Gunneridae</taxon>
        <taxon>Pentapetalae</taxon>
        <taxon>rosids</taxon>
        <taxon>malvids</taxon>
        <taxon>Brassicales</taxon>
        <taxon>Brassicaceae</taxon>
        <taxon>Brassiceae</taxon>
        <taxon>Brassica</taxon>
    </lineage>
</organism>
<evidence type="ECO:0000313" key="2">
    <source>
        <dbReference type="EMBL" id="KAG2255782.1"/>
    </source>
</evidence>
<feature type="region of interest" description="Disordered" evidence="1">
    <location>
        <begin position="15"/>
        <end position="43"/>
    </location>
</feature>
<evidence type="ECO:0000256" key="1">
    <source>
        <dbReference type="SAM" id="MobiDB-lite"/>
    </source>
</evidence>
<keyword evidence="3" id="KW-1185">Reference proteome</keyword>
<evidence type="ECO:0000313" key="3">
    <source>
        <dbReference type="Proteomes" id="UP000886595"/>
    </source>
</evidence>
<gene>
    <name evidence="2" type="ORF">Bca52824_075076</name>
</gene>
<sequence>MGRVISREAVSDQFISKQQSRQMGDAYAAAKSRKRSTRLSTGEEEHVDGVDVQTEIENNKSKRLVEFSIVGPLIPPHGLVDDVRNDHSVVVCTDETIPEGCIYKVSFHESCDALSPSTEAVTQLLRVFNRRATNGIFQTSLLTTHQSKDLNMWLILFSAQMSPKPNGYKMIMISGSKYHMITAFTLVLRVVALRLPATVPKLVAVTPSRIFAQQDGVNRSVVLWRCLFNLMANRDGLGASTTTRGSLLWWLVVSTASLPL</sequence>
<proteinExistence type="predicted"/>
<protein>
    <submittedName>
        <fullName evidence="2">Uncharacterized protein</fullName>
    </submittedName>
</protein>
<dbReference type="AlphaFoldDB" id="A0A8X7TVD0"/>
<dbReference type="OrthoDB" id="10303437at2759"/>